<feature type="domain" description="HMG box" evidence="5">
    <location>
        <begin position="189"/>
        <end position="251"/>
    </location>
</feature>
<evidence type="ECO:0000256" key="2">
    <source>
        <dbReference type="ARBA" id="ARBA00023242"/>
    </source>
</evidence>
<evidence type="ECO:0000313" key="7">
    <source>
        <dbReference type="Proteomes" id="UP001140094"/>
    </source>
</evidence>
<feature type="domain" description="HMG box" evidence="5">
    <location>
        <begin position="106"/>
        <end position="174"/>
    </location>
</feature>
<dbReference type="InterPro" id="IPR051356">
    <property type="entry name" value="SOX/SOX-like_TF"/>
</dbReference>
<accession>A0A9W8HUZ2</accession>
<gene>
    <name evidence="6" type="ORF">H4R20_003769</name>
</gene>
<feature type="region of interest" description="Disordered" evidence="4">
    <location>
        <begin position="33"/>
        <end position="79"/>
    </location>
</feature>
<feature type="compositionally biased region" description="Low complexity" evidence="4">
    <location>
        <begin position="332"/>
        <end position="349"/>
    </location>
</feature>
<dbReference type="PANTHER" id="PTHR45789">
    <property type="entry name" value="FI18025P1"/>
    <property type="match status" value="1"/>
</dbReference>
<evidence type="ECO:0000256" key="1">
    <source>
        <dbReference type="ARBA" id="ARBA00023125"/>
    </source>
</evidence>
<keyword evidence="7" id="KW-1185">Reference proteome</keyword>
<comment type="caution">
    <text evidence="6">The sequence shown here is derived from an EMBL/GenBank/DDBJ whole genome shotgun (WGS) entry which is preliminary data.</text>
</comment>
<name>A0A9W8HUZ2_9FUNG</name>
<dbReference type="SUPFAM" id="SSF47095">
    <property type="entry name" value="HMG-box"/>
    <property type="match status" value="2"/>
</dbReference>
<feature type="region of interest" description="Disordered" evidence="4">
    <location>
        <begin position="368"/>
        <end position="392"/>
    </location>
</feature>
<dbReference type="CDD" id="cd01389">
    <property type="entry name" value="HMG-box_ROX1-like"/>
    <property type="match status" value="1"/>
</dbReference>
<evidence type="ECO:0000256" key="3">
    <source>
        <dbReference type="PROSITE-ProRule" id="PRU00267"/>
    </source>
</evidence>
<evidence type="ECO:0000256" key="4">
    <source>
        <dbReference type="SAM" id="MobiDB-lite"/>
    </source>
</evidence>
<dbReference type="OrthoDB" id="6247875at2759"/>
<feature type="region of interest" description="Disordered" evidence="4">
    <location>
        <begin position="297"/>
        <end position="349"/>
    </location>
</feature>
<dbReference type="InterPro" id="IPR009071">
    <property type="entry name" value="HMG_box_dom"/>
</dbReference>
<dbReference type="Gene3D" id="1.10.30.10">
    <property type="entry name" value="High mobility group box domain"/>
    <property type="match status" value="2"/>
</dbReference>
<feature type="compositionally biased region" description="Polar residues" evidence="4">
    <location>
        <begin position="49"/>
        <end position="62"/>
    </location>
</feature>
<dbReference type="GO" id="GO:0000981">
    <property type="term" value="F:DNA-binding transcription factor activity, RNA polymerase II-specific"/>
    <property type="evidence" value="ECO:0007669"/>
    <property type="project" value="TreeGrafter"/>
</dbReference>
<keyword evidence="2 3" id="KW-0539">Nucleus</keyword>
<evidence type="ECO:0000313" key="6">
    <source>
        <dbReference type="EMBL" id="KAJ2801204.1"/>
    </source>
</evidence>
<feature type="DNA-binding region" description="HMG box" evidence="3">
    <location>
        <begin position="106"/>
        <end position="174"/>
    </location>
</feature>
<dbReference type="Proteomes" id="UP001140094">
    <property type="component" value="Unassembled WGS sequence"/>
</dbReference>
<dbReference type="GO" id="GO:0005634">
    <property type="term" value="C:nucleus"/>
    <property type="evidence" value="ECO:0007669"/>
    <property type="project" value="UniProtKB-UniRule"/>
</dbReference>
<feature type="compositionally biased region" description="Low complexity" evidence="4">
    <location>
        <begin position="63"/>
        <end position="79"/>
    </location>
</feature>
<dbReference type="PANTHER" id="PTHR45789:SF2">
    <property type="entry name" value="FI18025P1"/>
    <property type="match status" value="1"/>
</dbReference>
<dbReference type="SMART" id="SM00398">
    <property type="entry name" value="HMG"/>
    <property type="match status" value="2"/>
</dbReference>
<dbReference type="EMBL" id="JANBUO010000853">
    <property type="protein sequence ID" value="KAJ2801204.1"/>
    <property type="molecule type" value="Genomic_DNA"/>
</dbReference>
<proteinExistence type="predicted"/>
<evidence type="ECO:0000259" key="5">
    <source>
        <dbReference type="PROSITE" id="PS50118"/>
    </source>
</evidence>
<dbReference type="AlphaFoldDB" id="A0A9W8HUZ2"/>
<feature type="non-terminal residue" evidence="6">
    <location>
        <position position="392"/>
    </location>
</feature>
<keyword evidence="1 3" id="KW-0238">DNA-binding</keyword>
<dbReference type="Pfam" id="PF00505">
    <property type="entry name" value="HMG_box"/>
    <property type="match status" value="2"/>
</dbReference>
<dbReference type="GO" id="GO:0000978">
    <property type="term" value="F:RNA polymerase II cis-regulatory region sequence-specific DNA binding"/>
    <property type="evidence" value="ECO:0007669"/>
    <property type="project" value="TreeGrafter"/>
</dbReference>
<dbReference type="PROSITE" id="PS50118">
    <property type="entry name" value="HMG_BOX_2"/>
    <property type="match status" value="2"/>
</dbReference>
<organism evidence="6 7">
    <name type="scientific">Coemansia guatemalensis</name>
    <dbReference type="NCBI Taxonomy" id="2761395"/>
    <lineage>
        <taxon>Eukaryota</taxon>
        <taxon>Fungi</taxon>
        <taxon>Fungi incertae sedis</taxon>
        <taxon>Zoopagomycota</taxon>
        <taxon>Kickxellomycotina</taxon>
        <taxon>Kickxellomycetes</taxon>
        <taxon>Kickxellales</taxon>
        <taxon>Kickxellaceae</taxon>
        <taxon>Coemansia</taxon>
    </lineage>
</organism>
<feature type="DNA-binding region" description="HMG box" evidence="3">
    <location>
        <begin position="189"/>
        <end position="251"/>
    </location>
</feature>
<sequence length="392" mass="42638">MSSISSIISYDSAADAGRVPAADDGAYIRMSSTTSFPCPEDMAEDSRGLSPSTTFATTPSCRSSPVVNSPAPSSSSLNSVLPSAADAAAAAASASSDASRRRKVLTSRPPNSFILYRSDKLRELVKLYPELKQTQISKMCAENWKQERAEVKEFYRAKQQQAKELFLSEQALEVERISGGSSDKTIIKRIQPTNTFIRYRTEMKKKLASQFAAMNQKDVSRACGLMWRSEPEHVKMRYRQSYNKEKRDFERLCSSSALDEQPSQEALSALASVIAEASNTSKQAALQSLSAEKKRRMSEGCCSAPVSPPQPQMKEHVRSKRLRSFHTPSCCDTADSSPTVSPSSVPGSQGAISLPSCASLLSLAGTSPIPAALPARNPPMSAFCKQQQQQPE</sequence>
<protein>
    <recommendedName>
        <fullName evidence="5">HMG box domain-containing protein</fullName>
    </recommendedName>
</protein>
<reference evidence="6" key="1">
    <citation type="submission" date="2022-07" db="EMBL/GenBank/DDBJ databases">
        <title>Phylogenomic reconstructions and comparative analyses of Kickxellomycotina fungi.</title>
        <authorList>
            <person name="Reynolds N.K."/>
            <person name="Stajich J.E."/>
            <person name="Barry K."/>
            <person name="Grigoriev I.V."/>
            <person name="Crous P."/>
            <person name="Smith M.E."/>
        </authorList>
    </citation>
    <scope>NUCLEOTIDE SEQUENCE</scope>
    <source>
        <strain evidence="6">NRRL 1565</strain>
    </source>
</reference>
<dbReference type="InterPro" id="IPR036910">
    <property type="entry name" value="HMG_box_dom_sf"/>
</dbReference>